<comment type="subcellular location">
    <subcellularLocation>
        <location evidence="7">Cytoplasm</location>
    </subcellularLocation>
</comment>
<dbReference type="PROSITE" id="PS51689">
    <property type="entry name" value="SAM_RNA_A_N6_MT"/>
    <property type="match status" value="1"/>
</dbReference>
<reference evidence="11 12" key="1">
    <citation type="journal article" date="2014" name="Genome Announc.">
        <title>Complete Genome Sequence of Hyphomicrobium nitrativorans Strain NL23, a Denitrifying Bacterium Isolated from Biofilm of a Methanol-Fed Denitrification System Treating Seawater at the Montreal Biodome.</title>
        <authorList>
            <person name="Martineau C."/>
            <person name="Villeneuve C."/>
            <person name="Mauffrey F."/>
            <person name="Villemur R."/>
        </authorList>
    </citation>
    <scope>NUCLEOTIDE SEQUENCE [LARGE SCALE GENOMIC DNA]</scope>
    <source>
        <strain evidence="11">NL23</strain>
    </source>
</reference>
<gene>
    <name evidence="7" type="primary">rsmA</name>
    <name evidence="7" type="synonym">ksgA</name>
    <name evidence="11" type="ORF">W911_11080</name>
</gene>
<evidence type="ECO:0000259" key="10">
    <source>
        <dbReference type="SMART" id="SM00650"/>
    </source>
</evidence>
<feature type="binding site" evidence="7 8">
    <location>
        <position position="42"/>
    </location>
    <ligand>
        <name>S-adenosyl-L-methionine</name>
        <dbReference type="ChEBI" id="CHEBI:59789"/>
    </ligand>
</feature>
<dbReference type="InterPro" id="IPR020596">
    <property type="entry name" value="rRNA_Ade_Mease_Trfase_CS"/>
</dbReference>
<organism evidence="11 12">
    <name type="scientific">Hyphomicrobium nitrativorans NL23</name>
    <dbReference type="NCBI Taxonomy" id="1029756"/>
    <lineage>
        <taxon>Bacteria</taxon>
        <taxon>Pseudomonadati</taxon>
        <taxon>Pseudomonadota</taxon>
        <taxon>Alphaproteobacteria</taxon>
        <taxon>Hyphomicrobiales</taxon>
        <taxon>Hyphomicrobiaceae</taxon>
        <taxon>Hyphomicrobium</taxon>
    </lineage>
</organism>
<dbReference type="CDD" id="cd02440">
    <property type="entry name" value="AdoMet_MTases"/>
    <property type="match status" value="1"/>
</dbReference>
<dbReference type="STRING" id="1029756.W911_11080"/>
<dbReference type="InterPro" id="IPR011530">
    <property type="entry name" value="rRNA_adenine_dimethylase"/>
</dbReference>
<comment type="function">
    <text evidence="7">Specifically dimethylates two adjacent adenosines (A1518 and A1519) in the loop of a conserved hairpin near the 3'-end of 16S rRNA in the 30S particle. May play a critical role in biogenesis of 30S subunits.</text>
</comment>
<keyword evidence="12" id="KW-1185">Reference proteome</keyword>
<dbReference type="PROSITE" id="PS01131">
    <property type="entry name" value="RRNA_A_DIMETH"/>
    <property type="match status" value="1"/>
</dbReference>
<dbReference type="AlphaFoldDB" id="V5SEB1"/>
<dbReference type="OrthoDB" id="9814755at2"/>
<dbReference type="HAMAP" id="MF_00607">
    <property type="entry name" value="16SrRNA_methyltr_A"/>
    <property type="match status" value="1"/>
</dbReference>
<evidence type="ECO:0000256" key="3">
    <source>
        <dbReference type="ARBA" id="ARBA00022603"/>
    </source>
</evidence>
<protein>
    <recommendedName>
        <fullName evidence="7">Ribosomal RNA small subunit methyltransferase A</fullName>
        <ecNumber evidence="7">2.1.1.182</ecNumber>
    </recommendedName>
    <alternativeName>
        <fullName evidence="7">16S rRNA (adenine(1518)-N(6)/adenine(1519)-N(6))-dimethyltransferase</fullName>
    </alternativeName>
    <alternativeName>
        <fullName evidence="7">16S rRNA dimethyladenosine transferase</fullName>
    </alternativeName>
    <alternativeName>
        <fullName evidence="7">16S rRNA dimethylase</fullName>
    </alternativeName>
    <alternativeName>
        <fullName evidence="7">S-adenosylmethionine-6-N', N'-adenosyl(rRNA) dimethyltransferase</fullName>
    </alternativeName>
</protein>
<feature type="binding site" evidence="7 8">
    <location>
        <position position="40"/>
    </location>
    <ligand>
        <name>S-adenosyl-L-methionine</name>
        <dbReference type="ChEBI" id="CHEBI:59789"/>
    </ligand>
</feature>
<dbReference type="GO" id="GO:0005829">
    <property type="term" value="C:cytosol"/>
    <property type="evidence" value="ECO:0007669"/>
    <property type="project" value="TreeGrafter"/>
</dbReference>
<proteinExistence type="inferred from homology"/>
<feature type="binding site" evidence="7 8">
    <location>
        <position position="67"/>
    </location>
    <ligand>
        <name>S-adenosyl-L-methionine</name>
        <dbReference type="ChEBI" id="CHEBI:59789"/>
    </ligand>
</feature>
<dbReference type="SUPFAM" id="SSF53335">
    <property type="entry name" value="S-adenosyl-L-methionine-dependent methyltransferases"/>
    <property type="match status" value="1"/>
</dbReference>
<name>V5SEB1_9HYPH</name>
<evidence type="ECO:0000256" key="6">
    <source>
        <dbReference type="ARBA" id="ARBA00022884"/>
    </source>
</evidence>
<dbReference type="NCBIfam" id="TIGR00755">
    <property type="entry name" value="ksgA"/>
    <property type="match status" value="1"/>
</dbReference>
<dbReference type="EC" id="2.1.1.182" evidence="7"/>
<evidence type="ECO:0000256" key="2">
    <source>
        <dbReference type="ARBA" id="ARBA00022552"/>
    </source>
</evidence>
<dbReference type="InterPro" id="IPR020598">
    <property type="entry name" value="rRNA_Ade_methylase_Trfase_N"/>
</dbReference>
<keyword evidence="4 7" id="KW-0808">Transferase</keyword>
<dbReference type="EMBL" id="CP006912">
    <property type="protein sequence ID" value="AHB48822.1"/>
    <property type="molecule type" value="Genomic_DNA"/>
</dbReference>
<comment type="catalytic activity">
    <reaction evidence="7">
        <text>adenosine(1518)/adenosine(1519) in 16S rRNA + 4 S-adenosyl-L-methionine = N(6)-dimethyladenosine(1518)/N(6)-dimethyladenosine(1519) in 16S rRNA + 4 S-adenosyl-L-homocysteine + 4 H(+)</text>
        <dbReference type="Rhea" id="RHEA:19609"/>
        <dbReference type="Rhea" id="RHEA-COMP:10232"/>
        <dbReference type="Rhea" id="RHEA-COMP:10233"/>
        <dbReference type="ChEBI" id="CHEBI:15378"/>
        <dbReference type="ChEBI" id="CHEBI:57856"/>
        <dbReference type="ChEBI" id="CHEBI:59789"/>
        <dbReference type="ChEBI" id="CHEBI:74411"/>
        <dbReference type="ChEBI" id="CHEBI:74493"/>
        <dbReference type="EC" id="2.1.1.182"/>
    </reaction>
</comment>
<dbReference type="InterPro" id="IPR029063">
    <property type="entry name" value="SAM-dependent_MTases_sf"/>
</dbReference>
<keyword evidence="1 7" id="KW-0963">Cytoplasm</keyword>
<dbReference type="PATRIC" id="fig|1029756.8.peg.2303"/>
<evidence type="ECO:0000256" key="7">
    <source>
        <dbReference type="HAMAP-Rule" id="MF_00607"/>
    </source>
</evidence>
<dbReference type="PANTHER" id="PTHR11727">
    <property type="entry name" value="DIMETHYLADENOSINE TRANSFERASE"/>
    <property type="match status" value="1"/>
</dbReference>
<sequence length="299" mass="32149">MTSDDGAAASRPGASPDGLPPLRDVIRQHELAAKKSLGQNFILDLNLTRRIARAGGAIDGRTVVEVGPGPGGLTRALLMEGAGRVIAVERDSRCLPALAEVAARYPGRLVVHEGDALEADWQALIANPREKAIVAANLPYGAATTLLIGWLETEPWPPWWDRMVLMFQKEVAERIAAEPGSKAYGRLSVISQWRADVRIALTLPPAAFTPPPKISSAVVVFTPRAELQPACSVKALGRVTAAAFGQRRKMLRVSLKTLVQDPDALLEAAGIAPELRAERLTVREFAKLALVYERSPAGR</sequence>
<comment type="similarity">
    <text evidence="7">Belongs to the class I-like SAM-binding methyltransferase superfamily. rRNA adenine N(6)-methyltransferase family. RsmA subfamily.</text>
</comment>
<evidence type="ECO:0000256" key="8">
    <source>
        <dbReference type="PROSITE-ProRule" id="PRU01026"/>
    </source>
</evidence>
<dbReference type="Gene3D" id="3.40.50.150">
    <property type="entry name" value="Vaccinia Virus protein VP39"/>
    <property type="match status" value="1"/>
</dbReference>
<dbReference type="Gene3D" id="1.10.8.100">
    <property type="entry name" value="Ribosomal RNA adenine dimethylase-like, domain 2"/>
    <property type="match status" value="1"/>
</dbReference>
<feature type="binding site" evidence="7 8">
    <location>
        <position position="89"/>
    </location>
    <ligand>
        <name>S-adenosyl-L-methionine</name>
        <dbReference type="ChEBI" id="CHEBI:59789"/>
    </ligand>
</feature>
<dbReference type="InterPro" id="IPR023165">
    <property type="entry name" value="rRNA_Ade_diMease-like_C"/>
</dbReference>
<feature type="domain" description="Ribosomal RNA adenine methylase transferase N-terminal" evidence="10">
    <location>
        <begin position="47"/>
        <end position="225"/>
    </location>
</feature>
<dbReference type="FunFam" id="1.10.8.100:FF:000001">
    <property type="entry name" value="Ribosomal RNA small subunit methyltransferase A"/>
    <property type="match status" value="1"/>
</dbReference>
<keyword evidence="5 7" id="KW-0949">S-adenosyl-L-methionine</keyword>
<evidence type="ECO:0000256" key="9">
    <source>
        <dbReference type="SAM" id="MobiDB-lite"/>
    </source>
</evidence>
<keyword evidence="3 7" id="KW-0489">Methyltransferase</keyword>
<dbReference type="Pfam" id="PF00398">
    <property type="entry name" value="RrnaAD"/>
    <property type="match status" value="1"/>
</dbReference>
<evidence type="ECO:0000256" key="1">
    <source>
        <dbReference type="ARBA" id="ARBA00022490"/>
    </source>
</evidence>
<dbReference type="SMART" id="SM00650">
    <property type="entry name" value="rADc"/>
    <property type="match status" value="1"/>
</dbReference>
<dbReference type="PANTHER" id="PTHR11727:SF7">
    <property type="entry name" value="DIMETHYLADENOSINE TRANSFERASE-RELATED"/>
    <property type="match status" value="1"/>
</dbReference>
<feature type="binding site" evidence="7 8">
    <location>
        <position position="115"/>
    </location>
    <ligand>
        <name>S-adenosyl-L-methionine</name>
        <dbReference type="ChEBI" id="CHEBI:59789"/>
    </ligand>
</feature>
<dbReference type="KEGG" id="hni:W911_11080"/>
<dbReference type="Proteomes" id="UP000018542">
    <property type="component" value="Chromosome"/>
</dbReference>
<keyword evidence="2 7" id="KW-0698">rRNA processing</keyword>
<evidence type="ECO:0000313" key="12">
    <source>
        <dbReference type="Proteomes" id="UP000018542"/>
    </source>
</evidence>
<accession>V5SEB1</accession>
<feature type="region of interest" description="Disordered" evidence="9">
    <location>
        <begin position="1"/>
        <end position="22"/>
    </location>
</feature>
<evidence type="ECO:0000256" key="4">
    <source>
        <dbReference type="ARBA" id="ARBA00022679"/>
    </source>
</evidence>
<dbReference type="GO" id="GO:0003723">
    <property type="term" value="F:RNA binding"/>
    <property type="evidence" value="ECO:0007669"/>
    <property type="project" value="UniProtKB-UniRule"/>
</dbReference>
<evidence type="ECO:0000313" key="11">
    <source>
        <dbReference type="EMBL" id="AHB48822.1"/>
    </source>
</evidence>
<dbReference type="RefSeq" id="WP_023787566.1">
    <property type="nucleotide sequence ID" value="NC_022997.1"/>
</dbReference>
<keyword evidence="6 7" id="KW-0694">RNA-binding</keyword>
<dbReference type="InterPro" id="IPR001737">
    <property type="entry name" value="KsgA/Erm"/>
</dbReference>
<evidence type="ECO:0000256" key="5">
    <source>
        <dbReference type="ARBA" id="ARBA00022691"/>
    </source>
</evidence>
<dbReference type="GO" id="GO:0052908">
    <property type="term" value="F:16S rRNA (adenine(1518)-N(6)/adenine(1519)-N(6))-dimethyltransferase activity"/>
    <property type="evidence" value="ECO:0007669"/>
    <property type="project" value="UniProtKB-EC"/>
</dbReference>
<feature type="binding site" evidence="7 8">
    <location>
        <position position="137"/>
    </location>
    <ligand>
        <name>S-adenosyl-L-methionine</name>
        <dbReference type="ChEBI" id="CHEBI:59789"/>
    </ligand>
</feature>
<dbReference type="HOGENOM" id="CLU_041220_0_1_5"/>